<sequence length="401" mass="45033">MKIVWKLLRQHISIGQFTGYFLANLAGIFIVLLSLQCYYDISPFLSGNDSLLKNEYLIISKKVNTFGSLTGSSNRFSKEDIEDLKKQSFAKNIGAFTPGQYNVSAGISLAGHQMDLSTQMFFEAVPDEFVDTKTSDWQFVPHSEFIPIILPKNYLNLYNFGFAQSRNMPQISEGLLGMVTINIRISGNGKSENFRGNIVGFSNRLNTILVPESFIRWSNREFGNRVTEEPSRLIVEVANPADEAVVTYLQKNGYEVEGNNLDAGKTNYFLKLITGLVATIGLFISVLSFFILMLSIYLLLQKNTDKLKNLLLIGYSPAQVSQPYQLLTVALNTIVLIFAGLLVYISRIHYIELLSRMWPSYQPGNSIPTILIGIGLLIAVSVLNAAIIRQKINRLWKGERK</sequence>
<reference evidence="2 3" key="1">
    <citation type="submission" date="2022-07" db="EMBL/GenBank/DDBJ databases">
        <title>Fecal culturing of patients with breast cancer.</title>
        <authorList>
            <person name="Teng N.M.Y."/>
            <person name="Kiu R."/>
            <person name="Evans R."/>
            <person name="Baker D.J."/>
            <person name="Zenner C."/>
            <person name="Robinson S.D."/>
            <person name="Hall L.J."/>
        </authorList>
    </citation>
    <scope>NUCLEOTIDE SEQUENCE [LARGE SCALE GENOMIC DNA]</scope>
    <source>
        <strain evidence="2 3">LH1063</strain>
    </source>
</reference>
<feature type="transmembrane region" description="Helical" evidence="1">
    <location>
        <begin position="276"/>
        <end position="300"/>
    </location>
</feature>
<keyword evidence="1" id="KW-0472">Membrane</keyword>
<keyword evidence="3" id="KW-1185">Reference proteome</keyword>
<proteinExistence type="predicted"/>
<keyword evidence="1" id="KW-0812">Transmembrane</keyword>
<feature type="transmembrane region" description="Helical" evidence="1">
    <location>
        <begin position="12"/>
        <end position="35"/>
    </location>
</feature>
<accession>A0ABT1MFR4</accession>
<dbReference type="EMBL" id="JANDHW010000004">
    <property type="protein sequence ID" value="MCP9611473.1"/>
    <property type="molecule type" value="Genomic_DNA"/>
</dbReference>
<keyword evidence="1" id="KW-1133">Transmembrane helix</keyword>
<gene>
    <name evidence="2" type="ORF">NMU02_05150</name>
</gene>
<feature type="transmembrane region" description="Helical" evidence="1">
    <location>
        <begin position="366"/>
        <end position="387"/>
    </location>
</feature>
<dbReference type="Proteomes" id="UP001205603">
    <property type="component" value="Unassembled WGS sequence"/>
</dbReference>
<protein>
    <submittedName>
        <fullName evidence="2">ABC transporter permease</fullName>
    </submittedName>
</protein>
<evidence type="ECO:0000313" key="2">
    <source>
        <dbReference type="EMBL" id="MCP9611473.1"/>
    </source>
</evidence>
<dbReference type="RefSeq" id="WP_255026291.1">
    <property type="nucleotide sequence ID" value="NZ_JANDHW010000004.1"/>
</dbReference>
<name>A0ABT1MFR4_9BACT</name>
<evidence type="ECO:0000313" key="3">
    <source>
        <dbReference type="Proteomes" id="UP001205603"/>
    </source>
</evidence>
<evidence type="ECO:0000256" key="1">
    <source>
        <dbReference type="SAM" id="Phobius"/>
    </source>
</evidence>
<organism evidence="2 3">
    <name type="scientific">Coprobacter tertius</name>
    <dbReference type="NCBI Taxonomy" id="2944915"/>
    <lineage>
        <taxon>Bacteria</taxon>
        <taxon>Pseudomonadati</taxon>
        <taxon>Bacteroidota</taxon>
        <taxon>Bacteroidia</taxon>
        <taxon>Bacteroidales</taxon>
        <taxon>Barnesiellaceae</taxon>
        <taxon>Coprobacter</taxon>
    </lineage>
</organism>
<feature type="transmembrane region" description="Helical" evidence="1">
    <location>
        <begin position="326"/>
        <end position="346"/>
    </location>
</feature>
<comment type="caution">
    <text evidence="2">The sequence shown here is derived from an EMBL/GenBank/DDBJ whole genome shotgun (WGS) entry which is preliminary data.</text>
</comment>